<proteinExistence type="predicted"/>
<comment type="caution">
    <text evidence="5">The sequence shown here is derived from an EMBL/GenBank/DDBJ whole genome shotgun (WGS) entry which is preliminary data.</text>
</comment>
<organism evidence="5 6">
    <name type="scientific">Castilleja foliolosa</name>
    <dbReference type="NCBI Taxonomy" id="1961234"/>
    <lineage>
        <taxon>Eukaryota</taxon>
        <taxon>Viridiplantae</taxon>
        <taxon>Streptophyta</taxon>
        <taxon>Embryophyta</taxon>
        <taxon>Tracheophyta</taxon>
        <taxon>Spermatophyta</taxon>
        <taxon>Magnoliopsida</taxon>
        <taxon>eudicotyledons</taxon>
        <taxon>Gunneridae</taxon>
        <taxon>Pentapetalae</taxon>
        <taxon>asterids</taxon>
        <taxon>lamiids</taxon>
        <taxon>Lamiales</taxon>
        <taxon>Orobanchaceae</taxon>
        <taxon>Pedicularideae</taxon>
        <taxon>Castillejinae</taxon>
        <taxon>Castilleja</taxon>
    </lineage>
</organism>
<dbReference type="GO" id="GO:0032259">
    <property type="term" value="P:methylation"/>
    <property type="evidence" value="ECO:0007669"/>
    <property type="project" value="UniProtKB-KW"/>
</dbReference>
<comment type="catalytic activity">
    <reaction evidence="1">
        <text>a 2'-deoxycytidine in DNA + S-adenosyl-L-methionine = a 5-methyl-2'-deoxycytidine in DNA + S-adenosyl-L-homocysteine + H(+)</text>
        <dbReference type="Rhea" id="RHEA:13681"/>
        <dbReference type="Rhea" id="RHEA-COMP:11369"/>
        <dbReference type="Rhea" id="RHEA-COMP:11370"/>
        <dbReference type="ChEBI" id="CHEBI:15378"/>
        <dbReference type="ChEBI" id="CHEBI:57856"/>
        <dbReference type="ChEBI" id="CHEBI:59789"/>
        <dbReference type="ChEBI" id="CHEBI:85452"/>
        <dbReference type="ChEBI" id="CHEBI:85454"/>
        <dbReference type="EC" id="2.1.1.37"/>
    </reaction>
</comment>
<dbReference type="InterPro" id="IPR029063">
    <property type="entry name" value="SAM-dependent_MTases_sf"/>
</dbReference>
<dbReference type="PANTHER" id="PTHR10629">
    <property type="entry name" value="CYTOSINE-SPECIFIC METHYLTRANSFERASE"/>
    <property type="match status" value="1"/>
</dbReference>
<dbReference type="InterPro" id="IPR000953">
    <property type="entry name" value="Chromo/chromo_shadow_dom"/>
</dbReference>
<evidence type="ECO:0000256" key="2">
    <source>
        <dbReference type="SAM" id="MobiDB-lite"/>
    </source>
</evidence>
<dbReference type="SUPFAM" id="SSF54160">
    <property type="entry name" value="Chromo domain-like"/>
    <property type="match status" value="1"/>
</dbReference>
<evidence type="ECO:0000259" key="3">
    <source>
        <dbReference type="PROSITE" id="PS50013"/>
    </source>
</evidence>
<dbReference type="CDD" id="cd18635">
    <property type="entry name" value="CD_CMT3_like"/>
    <property type="match status" value="1"/>
</dbReference>
<dbReference type="EC" id="2.1.1.37" evidence="5"/>
<evidence type="ECO:0000259" key="4">
    <source>
        <dbReference type="PROSITE" id="PS51038"/>
    </source>
</evidence>
<dbReference type="InterPro" id="IPR043151">
    <property type="entry name" value="BAH_sf"/>
</dbReference>
<feature type="domain" description="BAH" evidence="4">
    <location>
        <begin position="94"/>
        <end position="214"/>
    </location>
</feature>
<dbReference type="PROSITE" id="PS51038">
    <property type="entry name" value="BAH"/>
    <property type="match status" value="1"/>
</dbReference>
<keyword evidence="5" id="KW-0808">Transferase</keyword>
<keyword evidence="6" id="KW-1185">Reference proteome</keyword>
<evidence type="ECO:0000313" key="6">
    <source>
        <dbReference type="Proteomes" id="UP001632038"/>
    </source>
</evidence>
<keyword evidence="5" id="KW-0489">Methyltransferase</keyword>
<feature type="region of interest" description="Disordered" evidence="2">
    <location>
        <begin position="308"/>
        <end position="338"/>
    </location>
</feature>
<dbReference type="Gene3D" id="3.40.50.150">
    <property type="entry name" value="Vaccinia Virus protein VP39"/>
    <property type="match status" value="1"/>
</dbReference>
<sequence length="456" mass="51620">MARGKKRTEMTTSQSKPSSSPSKKPKPANEGEGDDPSLIGPPVPLEEAKSRWPHRYKSKRYMEKITFTMSDGSTEDRDAVQAKCHYTKAVVDDVEFSIFDNAYIQSEEGEPHYIGKIVEMFETHNKEAYMCTQWFYRAKDTVIQDKYSSLIDEKRVFYSDIKNDNQLSCIYSKVCITQLTPEMDHDAKEAAKDSCQLYVDMMYSFPHAFTKFYTDNEDGSSVADGLIRTKFSDVAKHRQDIQRTKGTLLDLYSGCGAMSSGLSIGASLDGVTITTKWAVRNEDAEGYYLLLKEWERLCREFNLIGPKEEEIEETDMESDETEIDEGNSDETKNDDGNTVVLVPGEYVVEKILAICYGDPNESKEDGLYFKVRWEEYGEDYDTWEPVDGLGNCEEKMREFVSRVYKAKEIPLPPYRFTVPNRGTAGSWGRNGGTGTEPEPPAVLGGFGSGGSKNRRF</sequence>
<accession>A0ABD3DCN4</accession>
<dbReference type="InterPro" id="IPR016197">
    <property type="entry name" value="Chromo-like_dom_sf"/>
</dbReference>
<reference evidence="6" key="1">
    <citation type="journal article" date="2024" name="IScience">
        <title>Strigolactones Initiate the Formation of Haustorium-like Structures in Castilleja.</title>
        <authorList>
            <person name="Buerger M."/>
            <person name="Peterson D."/>
            <person name="Chory J."/>
        </authorList>
    </citation>
    <scope>NUCLEOTIDE SEQUENCE [LARGE SCALE GENOMIC DNA]</scope>
</reference>
<feature type="compositionally biased region" description="Acidic residues" evidence="2">
    <location>
        <begin position="309"/>
        <end position="328"/>
    </location>
</feature>
<dbReference type="AlphaFoldDB" id="A0ABD3DCN4"/>
<dbReference type="Proteomes" id="UP001632038">
    <property type="component" value="Unassembled WGS sequence"/>
</dbReference>
<dbReference type="PANTHER" id="PTHR10629:SF42">
    <property type="entry name" value="DNA (CYTOSINE-5)-METHYLTRANSFERASE CMT1-RELATED"/>
    <property type="match status" value="1"/>
</dbReference>
<gene>
    <name evidence="5" type="primary">CMT1_1</name>
    <name evidence="5" type="ORF">CASFOL_016618</name>
</gene>
<dbReference type="InterPro" id="IPR050390">
    <property type="entry name" value="C5-Methyltransferase"/>
</dbReference>
<feature type="region of interest" description="Disordered" evidence="2">
    <location>
        <begin position="420"/>
        <end position="456"/>
    </location>
</feature>
<dbReference type="Pfam" id="PF01426">
    <property type="entry name" value="BAH"/>
    <property type="match status" value="1"/>
</dbReference>
<dbReference type="Pfam" id="PF00385">
    <property type="entry name" value="Chromo"/>
    <property type="match status" value="1"/>
</dbReference>
<dbReference type="InterPro" id="IPR001025">
    <property type="entry name" value="BAH_dom"/>
</dbReference>
<dbReference type="InterPro" id="IPR023780">
    <property type="entry name" value="Chromo_domain"/>
</dbReference>
<dbReference type="SMART" id="SM00439">
    <property type="entry name" value="BAH"/>
    <property type="match status" value="1"/>
</dbReference>
<dbReference type="SMART" id="SM00298">
    <property type="entry name" value="CHROMO"/>
    <property type="match status" value="1"/>
</dbReference>
<protein>
    <submittedName>
        <fullName evidence="5">Alpha-1,3-mannosyltransferase cmt1</fullName>
        <ecNumber evidence="5">2.1.1.37</ecNumber>
    </submittedName>
</protein>
<dbReference type="GO" id="GO:0003886">
    <property type="term" value="F:DNA (cytosine-5-)-methyltransferase activity"/>
    <property type="evidence" value="ECO:0007669"/>
    <property type="project" value="UniProtKB-EC"/>
</dbReference>
<evidence type="ECO:0000313" key="5">
    <source>
        <dbReference type="EMBL" id="KAL3638711.1"/>
    </source>
</evidence>
<feature type="domain" description="Chromo" evidence="3">
    <location>
        <begin position="346"/>
        <end position="402"/>
    </location>
</feature>
<dbReference type="Gene3D" id="2.30.30.490">
    <property type="match status" value="1"/>
</dbReference>
<dbReference type="EMBL" id="JAVIJP010000018">
    <property type="protein sequence ID" value="KAL3638711.1"/>
    <property type="molecule type" value="Genomic_DNA"/>
</dbReference>
<name>A0ABD3DCN4_9LAMI</name>
<evidence type="ECO:0000256" key="1">
    <source>
        <dbReference type="ARBA" id="ARBA00047422"/>
    </source>
</evidence>
<feature type="region of interest" description="Disordered" evidence="2">
    <location>
        <begin position="1"/>
        <end position="50"/>
    </location>
</feature>
<dbReference type="PROSITE" id="PS50013">
    <property type="entry name" value="CHROMO_2"/>
    <property type="match status" value="1"/>
</dbReference>